<dbReference type="PANTHER" id="PTHR46558:SF11">
    <property type="entry name" value="HTH-TYPE TRANSCRIPTIONAL REGULATOR XRE"/>
    <property type="match status" value="1"/>
</dbReference>
<dbReference type="SUPFAM" id="SSF47413">
    <property type="entry name" value="lambda repressor-like DNA-binding domains"/>
    <property type="match status" value="1"/>
</dbReference>
<protein>
    <recommendedName>
        <fullName evidence="2">HTH cro/C1-type domain-containing protein</fullName>
    </recommendedName>
</protein>
<name>A0ABX3CLY1_9BACI</name>
<proteinExistence type="predicted"/>
<evidence type="ECO:0000259" key="2">
    <source>
        <dbReference type="PROSITE" id="PS50943"/>
    </source>
</evidence>
<organism evidence="3 4">
    <name type="scientific">Cytobacillus oceanisediminis</name>
    <dbReference type="NCBI Taxonomy" id="665099"/>
    <lineage>
        <taxon>Bacteria</taxon>
        <taxon>Bacillati</taxon>
        <taxon>Bacillota</taxon>
        <taxon>Bacilli</taxon>
        <taxon>Bacillales</taxon>
        <taxon>Bacillaceae</taxon>
        <taxon>Cytobacillus</taxon>
    </lineage>
</organism>
<comment type="caution">
    <text evidence="3">The sequence shown here is derived from an EMBL/GenBank/DDBJ whole genome shotgun (WGS) entry which is preliminary data.</text>
</comment>
<feature type="domain" description="HTH cro/C1-type" evidence="2">
    <location>
        <begin position="64"/>
        <end position="118"/>
    </location>
</feature>
<evidence type="ECO:0000313" key="4">
    <source>
        <dbReference type="Proteomes" id="UP000180194"/>
    </source>
</evidence>
<dbReference type="EMBL" id="MBRJ01000048">
    <property type="protein sequence ID" value="OHX42900.1"/>
    <property type="molecule type" value="Genomic_DNA"/>
</dbReference>
<dbReference type="Proteomes" id="UP000180194">
    <property type="component" value="Unassembled WGS sequence"/>
</dbReference>
<sequence length="119" mass="13661">MTGLKQYEIKEIKLAYKMASLNPKYKDNDNLIIKILADEYNVPFDRIQKIFIGNKIPENIGTKLRSLRITRNLTQQEVANAIGIASSTLGGWELNKSFPRRKNLEKLAEFYGITVEEIT</sequence>
<accession>A0ABX3CLY1</accession>
<dbReference type="CDD" id="cd00093">
    <property type="entry name" value="HTH_XRE"/>
    <property type="match status" value="1"/>
</dbReference>
<evidence type="ECO:0000256" key="1">
    <source>
        <dbReference type="ARBA" id="ARBA00023125"/>
    </source>
</evidence>
<dbReference type="RefSeq" id="WP_071159317.1">
    <property type="nucleotide sequence ID" value="NZ_MBRJ01000048.1"/>
</dbReference>
<keyword evidence="1" id="KW-0238">DNA-binding</keyword>
<evidence type="ECO:0000313" key="3">
    <source>
        <dbReference type="EMBL" id="OHX42900.1"/>
    </source>
</evidence>
<dbReference type="InterPro" id="IPR001387">
    <property type="entry name" value="Cro/C1-type_HTH"/>
</dbReference>
<dbReference type="InterPro" id="IPR010982">
    <property type="entry name" value="Lambda_DNA-bd_dom_sf"/>
</dbReference>
<dbReference type="SMART" id="SM00530">
    <property type="entry name" value="HTH_XRE"/>
    <property type="match status" value="1"/>
</dbReference>
<dbReference type="PANTHER" id="PTHR46558">
    <property type="entry name" value="TRACRIPTIONAL REGULATORY PROTEIN-RELATED-RELATED"/>
    <property type="match status" value="1"/>
</dbReference>
<reference evidence="3 4" key="1">
    <citation type="submission" date="2016-07" db="EMBL/GenBank/DDBJ databases">
        <title>Bacillus oceanisediminis whole genome.</title>
        <authorList>
            <person name="Pal Y."/>
            <person name="Verma A."/>
            <person name="Mual P."/>
            <person name="Srinivasan K."/>
        </authorList>
    </citation>
    <scope>NUCLEOTIDE SEQUENCE [LARGE SCALE GENOMIC DNA]</scope>
    <source>
        <strain evidence="3 4">Bhandara28</strain>
    </source>
</reference>
<dbReference type="Pfam" id="PF12844">
    <property type="entry name" value="HTH_19"/>
    <property type="match status" value="1"/>
</dbReference>
<gene>
    <name evidence="3" type="ORF">BBV17_26645</name>
</gene>
<dbReference type="Gene3D" id="1.10.260.40">
    <property type="entry name" value="lambda repressor-like DNA-binding domains"/>
    <property type="match status" value="1"/>
</dbReference>
<keyword evidence="4" id="KW-1185">Reference proteome</keyword>
<dbReference type="PROSITE" id="PS50943">
    <property type="entry name" value="HTH_CROC1"/>
    <property type="match status" value="1"/>
</dbReference>